<name>A0A0N9NJJ1_9VIRU</name>
<keyword evidence="2" id="KW-1185">Reference proteome</keyword>
<accession>A0A0N9NJJ1</accession>
<reference evidence="1 2" key="1">
    <citation type="journal article" date="2015" name="Environ. Microbiol.">
        <title>Novel viral genomes identified from six metagenomes reveal wide distribution of archaeal viruses and high viral diversity in terrestrial hot springs.</title>
        <authorList>
            <person name="Gudbergsdottir S.R."/>
            <person name="Menzel P."/>
            <person name="Krogh A."/>
            <person name="Young M."/>
            <person name="Peng X."/>
        </authorList>
    </citation>
    <scope>NUCLEOTIDE SEQUENCE [LARGE SCALE GENOMIC DNA]</scope>
    <source>
        <strain evidence="1 2">ABV3</strain>
    </source>
</reference>
<dbReference type="KEGG" id="vg:26625101"/>
<sequence>MFSIKDLIKIVENKKECLDYVLYRLDNEIILFTRGELFLKKKKFNLEKCDHRICKLIADKIIDECEQKEKGIVDCLIEKEEELEEKMVF</sequence>
<evidence type="ECO:0000313" key="1">
    <source>
        <dbReference type="EMBL" id="ALG96823.1"/>
    </source>
</evidence>
<dbReference type="RefSeq" id="YP_009197900.1">
    <property type="nucleotide sequence ID" value="NC_028787.1"/>
</dbReference>
<proteinExistence type="predicted"/>
<evidence type="ECO:0000313" key="2">
    <source>
        <dbReference type="Proteomes" id="UP000202152"/>
    </source>
</evidence>
<protein>
    <submittedName>
        <fullName evidence="1">Uncharacterized protein</fullName>
    </submittedName>
</protein>
<dbReference type="GeneID" id="26625101"/>
<organism evidence="1 2">
    <name type="scientific">Acidianus bottle-shaped virus 3 strain ABV3</name>
    <dbReference type="NCBI Taxonomy" id="1732174"/>
    <lineage>
        <taxon>Viruses</taxon>
        <taxon>Viruses incertae sedis</taxon>
        <taxon>Ampullaviridae</taxon>
        <taxon>Bottigliavirus</taxon>
        <taxon>Bottigliavirus krisuvikense</taxon>
        <taxon>Bottigliavirus ABV3</taxon>
    </lineage>
</organism>
<dbReference type="Proteomes" id="UP000202152">
    <property type="component" value="Segment"/>
</dbReference>
<dbReference type="EMBL" id="KP282674">
    <property type="protein sequence ID" value="ALG96823.1"/>
    <property type="molecule type" value="Genomic_DNA"/>
</dbReference>